<organism evidence="1">
    <name type="scientific">Ursus maritimus</name>
    <name type="common">Polar bear</name>
    <name type="synonym">Thalarctos maritimus</name>
    <dbReference type="NCBI Taxonomy" id="29073"/>
    <lineage>
        <taxon>Eukaryota</taxon>
        <taxon>Metazoa</taxon>
        <taxon>Chordata</taxon>
        <taxon>Craniata</taxon>
        <taxon>Vertebrata</taxon>
        <taxon>Euteleostomi</taxon>
        <taxon>Mammalia</taxon>
        <taxon>Eutheria</taxon>
        <taxon>Laurasiatheria</taxon>
        <taxon>Carnivora</taxon>
        <taxon>Caniformia</taxon>
        <taxon>Ursidae</taxon>
        <taxon>Ursus</taxon>
    </lineage>
</organism>
<protein>
    <recommendedName>
        <fullName evidence="2">Reverse transcriptase domain-containing protein</fullName>
    </recommendedName>
</protein>
<name>A0A452UW60_URSMA</name>
<evidence type="ECO:0008006" key="2">
    <source>
        <dbReference type="Google" id="ProtNLM"/>
    </source>
</evidence>
<proteinExistence type="predicted"/>
<reference evidence="1" key="1">
    <citation type="submission" date="2019-03" db="UniProtKB">
        <authorList>
            <consortium name="Ensembl"/>
        </authorList>
    </citation>
    <scope>IDENTIFICATION</scope>
</reference>
<accession>A0A452UW60</accession>
<dbReference type="GeneTree" id="ENSGT00950000185060"/>
<dbReference type="Ensembl" id="ENSUMAT00000030093.1">
    <property type="protein sequence ID" value="ENSUMAP00000025414.1"/>
    <property type="gene ID" value="ENSUMAG00000018533.1"/>
</dbReference>
<sequence>MISPQLTSYSKKAFLLRAGTRQGCPFFPLLFNIVLEVLASAIRQEKEIKNYYMIQKFHFYPMKRETLTSKDDTLPHVHCHII</sequence>
<evidence type="ECO:0000313" key="1">
    <source>
        <dbReference type="Ensembl" id="ENSUMAP00000025414"/>
    </source>
</evidence>
<dbReference type="AlphaFoldDB" id="A0A452UW60"/>